<evidence type="ECO:0000256" key="1">
    <source>
        <dbReference type="ARBA" id="ARBA00006226"/>
    </source>
</evidence>
<dbReference type="HOGENOM" id="CLU_147162_4_0_5"/>
<dbReference type="Proteomes" id="UP000018922">
    <property type="component" value="Chromosome I"/>
</dbReference>
<dbReference type="PANTHER" id="PTHR33755:SF6">
    <property type="entry name" value="PLASMID STABILIZATION SYSTEM PROTEIN"/>
    <property type="match status" value="1"/>
</dbReference>
<accession>V6F4J1</accession>
<sequence>MTFEVLLSEDAVRDIEDIYRYIAEYDAVENADRVLVALESICSGLGTMPERGNVPKELRSLGMSEFREAHYKPYRVIYRISGQQVVVYCVVDGRRDMQSFLQRRLLR</sequence>
<dbReference type="EMBL" id="HG794546">
    <property type="protein sequence ID" value="CDL00282.1"/>
    <property type="molecule type" value="Genomic_DNA"/>
</dbReference>
<keyword evidence="2" id="KW-1277">Toxin-antitoxin system</keyword>
<dbReference type="InterPro" id="IPR035093">
    <property type="entry name" value="RelE/ParE_toxin_dom_sf"/>
</dbReference>
<dbReference type="InterPro" id="IPR051803">
    <property type="entry name" value="TA_system_RelE-like_toxin"/>
</dbReference>
<gene>
    <name evidence="3" type="ordered locus">MGMSRv2__3067</name>
</gene>
<evidence type="ECO:0000256" key="2">
    <source>
        <dbReference type="ARBA" id="ARBA00022649"/>
    </source>
</evidence>
<dbReference type="STRING" id="1430440.MGMSRv2__3067"/>
<proteinExistence type="inferred from homology"/>
<name>V6F4J1_MAGGM</name>
<evidence type="ECO:0000313" key="3">
    <source>
        <dbReference type="EMBL" id="CDL00282.1"/>
    </source>
</evidence>
<dbReference type="Pfam" id="PF05016">
    <property type="entry name" value="ParE_toxin"/>
    <property type="match status" value="1"/>
</dbReference>
<comment type="similarity">
    <text evidence="1">Belongs to the RelE toxin family.</text>
</comment>
<organism evidence="3 4">
    <name type="scientific">Magnetospirillum gryphiswaldense (strain DSM 6361 / JCM 21280 / NBRC 15271 / MSR-1)</name>
    <dbReference type="NCBI Taxonomy" id="431944"/>
    <lineage>
        <taxon>Bacteria</taxon>
        <taxon>Pseudomonadati</taxon>
        <taxon>Pseudomonadota</taxon>
        <taxon>Alphaproteobacteria</taxon>
        <taxon>Rhodospirillales</taxon>
        <taxon>Rhodospirillaceae</taxon>
        <taxon>Magnetospirillum</taxon>
    </lineage>
</organism>
<dbReference type="AlphaFoldDB" id="V6F4J1"/>
<dbReference type="eggNOG" id="COG3668">
    <property type="taxonomic scope" value="Bacteria"/>
</dbReference>
<dbReference type="SUPFAM" id="SSF143011">
    <property type="entry name" value="RelE-like"/>
    <property type="match status" value="1"/>
</dbReference>
<dbReference type="KEGG" id="mgy:MGMSRv2__3067"/>
<protein>
    <submittedName>
        <fullName evidence="3">Uncharacterized protein</fullName>
    </submittedName>
</protein>
<dbReference type="Gene3D" id="3.30.2310.20">
    <property type="entry name" value="RelE-like"/>
    <property type="match status" value="1"/>
</dbReference>
<dbReference type="InterPro" id="IPR007712">
    <property type="entry name" value="RelE/ParE_toxin"/>
</dbReference>
<reference evidence="3 4" key="1">
    <citation type="journal article" date="2014" name="Genome Announc.">
        <title>Complete genome sequence of Magnetospirillum gryphiswaldense MSR-1.</title>
        <authorList>
            <person name="Wang X."/>
            <person name="Wang Q."/>
            <person name="Zhang W."/>
            <person name="Wang Y."/>
            <person name="Li L."/>
            <person name="Wen T."/>
            <person name="Zhang T."/>
            <person name="Zhang Y."/>
            <person name="Xu J."/>
            <person name="Hu J."/>
            <person name="Li S."/>
            <person name="Liu L."/>
            <person name="Liu J."/>
            <person name="Jiang W."/>
            <person name="Tian J."/>
            <person name="Li Y."/>
            <person name="Schuler D."/>
            <person name="Wang L."/>
            <person name="Li J."/>
        </authorList>
    </citation>
    <scope>NUCLEOTIDE SEQUENCE [LARGE SCALE GENOMIC DNA]</scope>
    <source>
        <strain evidence="4">DSM 6361 / JCM 21280 / NBRC 15271 / MSR-1</strain>
    </source>
</reference>
<dbReference type="PANTHER" id="PTHR33755">
    <property type="entry name" value="TOXIN PARE1-RELATED"/>
    <property type="match status" value="1"/>
</dbReference>
<keyword evidence="4" id="KW-1185">Reference proteome</keyword>
<evidence type="ECO:0000313" key="4">
    <source>
        <dbReference type="Proteomes" id="UP000018922"/>
    </source>
</evidence>